<evidence type="ECO:0000313" key="3">
    <source>
        <dbReference type="Proteomes" id="UP000239895"/>
    </source>
</evidence>
<feature type="chain" id="PRO_5046404663" description="Lipoprotein" evidence="1">
    <location>
        <begin position="21"/>
        <end position="145"/>
    </location>
</feature>
<feature type="signal peptide" evidence="1">
    <location>
        <begin position="1"/>
        <end position="20"/>
    </location>
</feature>
<sequence>MRPLAAAAALSAVLLLAACAQPGSGGPAAESPTAAAGPAEAESVDVAATCRAYHVGGSQSINKRVKRWTSAVAYPATAENSVELTTIRDRLEGQILDAQPGPASILEAVREPFATSLAGGSADPADVESAADVVKRMCADAGYRS</sequence>
<organism evidence="2 3">
    <name type="scientific">Isoptericola halotolerans</name>
    <dbReference type="NCBI Taxonomy" id="300560"/>
    <lineage>
        <taxon>Bacteria</taxon>
        <taxon>Bacillati</taxon>
        <taxon>Actinomycetota</taxon>
        <taxon>Actinomycetes</taxon>
        <taxon>Micrococcales</taxon>
        <taxon>Promicromonosporaceae</taxon>
        <taxon>Isoptericola</taxon>
    </lineage>
</organism>
<evidence type="ECO:0008006" key="4">
    <source>
        <dbReference type="Google" id="ProtNLM"/>
    </source>
</evidence>
<keyword evidence="3" id="KW-1185">Reference proteome</keyword>
<accession>A0ABX5EIG6</accession>
<evidence type="ECO:0000256" key="1">
    <source>
        <dbReference type="SAM" id="SignalP"/>
    </source>
</evidence>
<keyword evidence="1" id="KW-0732">Signal</keyword>
<protein>
    <recommendedName>
        <fullName evidence="4">Lipoprotein</fullName>
    </recommendedName>
</protein>
<dbReference type="Proteomes" id="UP000239895">
    <property type="component" value="Unassembled WGS sequence"/>
</dbReference>
<dbReference type="RefSeq" id="WP_106265345.1">
    <property type="nucleotide sequence ID" value="NZ_PVTX01000002.1"/>
</dbReference>
<gene>
    <name evidence="2" type="ORF">BCL65_10265</name>
</gene>
<comment type="caution">
    <text evidence="2">The sequence shown here is derived from an EMBL/GenBank/DDBJ whole genome shotgun (WGS) entry which is preliminary data.</text>
</comment>
<reference evidence="2 3" key="1">
    <citation type="submission" date="2018-03" db="EMBL/GenBank/DDBJ databases">
        <title>Comparative analysis of microorganisms from saline springs in Andes Mountain Range, Colombia.</title>
        <authorList>
            <person name="Rubin E."/>
        </authorList>
    </citation>
    <scope>NUCLEOTIDE SEQUENCE [LARGE SCALE GENOMIC DNA]</scope>
    <source>
        <strain evidence="2 3">CG 23</strain>
    </source>
</reference>
<name>A0ABX5EIG6_9MICO</name>
<dbReference type="PROSITE" id="PS51257">
    <property type="entry name" value="PROKAR_LIPOPROTEIN"/>
    <property type="match status" value="1"/>
</dbReference>
<dbReference type="EMBL" id="PVTX01000002">
    <property type="protein sequence ID" value="PRZ08523.1"/>
    <property type="molecule type" value="Genomic_DNA"/>
</dbReference>
<proteinExistence type="predicted"/>
<evidence type="ECO:0000313" key="2">
    <source>
        <dbReference type="EMBL" id="PRZ08523.1"/>
    </source>
</evidence>